<reference evidence="1 2" key="1">
    <citation type="submission" date="2021-03" db="EMBL/GenBank/DDBJ databases">
        <title>Antimicrobial resistance genes in bacteria isolated from Japanese honey, and their potential for conferring macrolide and lincosamide resistance in the American foulbrood pathogen Paenibacillus larvae.</title>
        <authorList>
            <person name="Okamoto M."/>
            <person name="Kumagai M."/>
            <person name="Kanamori H."/>
            <person name="Takamatsu D."/>
        </authorList>
    </citation>
    <scope>NUCLEOTIDE SEQUENCE [LARGE SCALE GENOMIC DNA]</scope>
    <source>
        <strain evidence="1 2">J15TS10</strain>
    </source>
</reference>
<protein>
    <submittedName>
        <fullName evidence="1">Uncharacterized protein</fullName>
    </submittedName>
</protein>
<sequence>MQEYLLFIDADVRIECESAGEIPGIQSFLKKYEEILHFPYGILVELEFFLPSRLDG</sequence>
<evidence type="ECO:0000313" key="2">
    <source>
        <dbReference type="Proteomes" id="UP000681290"/>
    </source>
</evidence>
<dbReference type="Proteomes" id="UP000681290">
    <property type="component" value="Unassembled WGS sequence"/>
</dbReference>
<name>A0ABQ4MRL8_9BACL</name>
<comment type="caution">
    <text evidence="1">The sequence shown here is derived from an EMBL/GenBank/DDBJ whole genome shotgun (WGS) entry which is preliminary data.</text>
</comment>
<gene>
    <name evidence="1" type="ORF">J15TS10_23880</name>
</gene>
<dbReference type="EMBL" id="BOSM01000003">
    <property type="protein sequence ID" value="GIP58574.1"/>
    <property type="molecule type" value="Genomic_DNA"/>
</dbReference>
<organism evidence="1 2">
    <name type="scientific">Paenibacillus woosongensis</name>
    <dbReference type="NCBI Taxonomy" id="307580"/>
    <lineage>
        <taxon>Bacteria</taxon>
        <taxon>Bacillati</taxon>
        <taxon>Bacillota</taxon>
        <taxon>Bacilli</taxon>
        <taxon>Bacillales</taxon>
        <taxon>Paenibacillaceae</taxon>
        <taxon>Paenibacillus</taxon>
    </lineage>
</organism>
<keyword evidence="2" id="KW-1185">Reference proteome</keyword>
<proteinExistence type="predicted"/>
<evidence type="ECO:0000313" key="1">
    <source>
        <dbReference type="EMBL" id="GIP58574.1"/>
    </source>
</evidence>
<accession>A0ABQ4MRL8</accession>